<feature type="repeat" description="CSPG" evidence="9">
    <location>
        <begin position="496"/>
        <end position="590"/>
    </location>
</feature>
<keyword evidence="7" id="KW-0325">Glycoprotein</keyword>
<reference evidence="14 15" key="1">
    <citation type="submission" date="2024-02" db="EMBL/GenBank/DDBJ databases">
        <authorList>
            <person name="Daric V."/>
            <person name="Darras S."/>
        </authorList>
    </citation>
    <scope>NUCLEOTIDE SEQUENCE [LARGE SCALE GENOMIC DNA]</scope>
</reference>
<keyword evidence="2" id="KW-0479">Metal-binding</keyword>
<feature type="repeat" description="CSPG" evidence="9">
    <location>
        <begin position="751"/>
        <end position="842"/>
    </location>
</feature>
<feature type="repeat" description="CSPG" evidence="9">
    <location>
        <begin position="1361"/>
        <end position="1453"/>
    </location>
</feature>
<feature type="repeat" description="CSPG" evidence="9">
    <location>
        <begin position="1240"/>
        <end position="1340"/>
    </location>
</feature>
<dbReference type="InterPro" id="IPR045658">
    <property type="entry name" value="FRAS1-rel_N"/>
</dbReference>
<feature type="repeat" description="CSPG" evidence="9">
    <location>
        <begin position="388"/>
        <end position="475"/>
    </location>
</feature>
<feature type="signal peptide" evidence="11">
    <location>
        <begin position="1"/>
        <end position="18"/>
    </location>
</feature>
<protein>
    <submittedName>
        <fullName evidence="14">Uncharacterized protein</fullName>
    </submittedName>
</protein>
<keyword evidence="6" id="KW-0130">Cell adhesion</keyword>
<dbReference type="PROSITE" id="PS50041">
    <property type="entry name" value="C_TYPE_LECTIN_2"/>
    <property type="match status" value="1"/>
</dbReference>
<keyword evidence="15" id="KW-1185">Reference proteome</keyword>
<evidence type="ECO:0000256" key="6">
    <source>
        <dbReference type="ARBA" id="ARBA00022889"/>
    </source>
</evidence>
<dbReference type="InterPro" id="IPR016186">
    <property type="entry name" value="C-type_lectin-like/link_sf"/>
</dbReference>
<dbReference type="Pfam" id="PF00059">
    <property type="entry name" value="Lectin_C"/>
    <property type="match status" value="1"/>
</dbReference>
<gene>
    <name evidence="14" type="ORF">CVLEPA_LOCUS11040</name>
</gene>
<feature type="repeat" description="CSPG" evidence="9">
    <location>
        <begin position="1481"/>
        <end position="1573"/>
    </location>
</feature>
<dbReference type="Proteomes" id="UP001642483">
    <property type="component" value="Unassembled WGS sequence"/>
</dbReference>
<keyword evidence="3 11" id="KW-0732">Signal</keyword>
<dbReference type="Gene3D" id="2.60.40.2030">
    <property type="match status" value="1"/>
</dbReference>
<feature type="compositionally biased region" description="Basic residues" evidence="10">
    <location>
        <begin position="1848"/>
        <end position="1858"/>
    </location>
</feature>
<dbReference type="PROSITE" id="PS50268">
    <property type="entry name" value="CADHERIN_2"/>
    <property type="match status" value="1"/>
</dbReference>
<evidence type="ECO:0000256" key="7">
    <source>
        <dbReference type="ARBA" id="ARBA00023180"/>
    </source>
</evidence>
<comment type="caution">
    <text evidence="14">The sequence shown here is derived from an EMBL/GenBank/DDBJ whole genome shotgun (WGS) entry which is preliminary data.</text>
</comment>
<dbReference type="SUPFAM" id="SSF56436">
    <property type="entry name" value="C-type lectin-like"/>
    <property type="match status" value="1"/>
</dbReference>
<feature type="domain" description="C-type lectin" evidence="12">
    <location>
        <begin position="2075"/>
        <end position="2180"/>
    </location>
</feature>
<dbReference type="InterPro" id="IPR002126">
    <property type="entry name" value="Cadherin-like_dom"/>
</dbReference>
<sequence length="2195" mass="248281">MRGLFFLIATILVEGVNPQVVKRNRGLEVANGRMEYLDDDVLQFNFNPRQICKVEVVQNEPMYQRVGVITPEVFDCSYPHKSVRYEHNGSPFLRSDEVKLRAYILDANQTIEESFVVEISIVDSRCDIIQINGVMLTVPTTSKMSNPVTRDVMQFDYDRDFDTLCEVMVERKDFFHFPVHGQLVAPSNQTSPRPMSRDAEYAPLAFDSPRLCDEFLLMGVRYEHLSPPTPDVDYIPIHVVVKDRRSMRILQQERHWLPVTITDAFPNQPPKASFSNMYILEVDQFVVTNLLPMTVAAVDGETPNERLVFNITKAPEQGFMTHLSDESQPITSFRQQDLQDLQIAYNPPNRSFSERQTFEVEFVVYDEYFSESRPMKCLLSVRVSYTNAPHVSWNKGLIMLEGQSRTIDHNCLQVVDNDNINQVRFILAGGMQRGRLYVNSRPGFTFRWKDIENGLVSYHHDDTDTRKDFVVFRITDGLHSTRFKLPIRILPKDDAPPFLINNIVFEVQEGQTIMIHRFMLEASDADSSADFIQFNITTPPRAGEVQKKRKWERAGWSVGNFQQSDLYQGLIYYKHLGSEEFEDSFEFQMIDSSRPTPNISPTQRVSIKITPVNDQPPQPSDGNSLSLIVNETDVIHINSKELHYVDVEDDHSDVTYTVTTPTYRVDGTDRDAGRLIFTDDLVMLMKDPSVPVLRTFTQSAVNHRKVAYMPPIADVGLHPVDVQFVFSVSDDGGKALEGKKFVITILPVDNLAPNIKVTELCLNEGGSEIIAADVIQLRDDDTTLEDLKLILTIPPQAGAVMRDNSPLQVGDIFTMRDVELFRISYAHDGSEQHQDEIEITVTDGNQNHSAILPIKMEAIDDEQPTITSGNGSLVVEEGGAAVLTSAFLAATDVDTDDESLIFEVLTPPQLGDITINGEPAITFKQSDITNGRVYYTHNGGEVGKSPIQDIATVMVSDRRGVALDIDGVTLRTKDLRFTIKPTNTRPPRVALGRRVFLCDEGGVQPITSHYIMADDVDTPSANLTYLVTSPPTFGYLEDMTPRPGYEKTIGKMTTSFSHEQLMSGFIRYKQSEHEGIEPTSDQFSVAVTDGQHRSAEVPFLISITPQNDEEPIISVENVTCEEGHMRTLQLSIEDLDQPEDEVMIRVSQEPHHGMVMDEMEMLTRLRRDANRQFPGRHPMHGMEAMEEFSLYQLHNNMVLPAYMHDGSEHHRDWFELKITDGRHTRRQPMVVDVIPMNDERPIIARNRGITLELGGTRVISGVALQTSDDDTTSSELVYELYSVPRRGYLQLKTDDNVTSWINLDYGDTFTEYDVEMNRLRYKHASVLGSKGQDSFRFSMTDGEFTTTRQNFVITIEHTKKSAIHVITHPLRVNEGQQVFVTTDVIVARDDSHRPQEITYDLIRPPTQGHLEYVTFPNVPIEMFTQLDLMARHVVYNHTSKLDIPFDTFRVLASNGLKEREADVNVLVTAVDAELPTLFMDSLDAGSGRQLMLYSGSSVAISNMIINIEDPDSAKGSLKLVLTELPQHGSLTVGGIEVNERNRFVTQQDLEGGDFTYQHSGDGSRIDRFMFTVTDGVHTGFMYLGRRCEEPVTFYLRIESIDEDPPTLVINREPTPIDASGRGRAPLYKIHLDSNALRAEDAGTSDPSEIAFTVTQPPSYGVIKRVGGDELDEPALHFTQDDLNHRAVIYVISSKLDVTNDSFTFDVEDSWGNTLTHNKFTMSWSRIEMTQARLKVCENVGSLSISIRRYGNLMTSSFSGIKIKSASAKSRLDFESNSASQIQFDPDVGHREWEVSIINDDLEERKERFLIKLHTPVNCVLTPRKTSTSVVILDRSRLTCSPHGGGRGTNKRRKKKKTNKLSGKEKSKQLQLLRDDSSLVPGSAAARKVRYGKLGHGATIPPSTYFRNRTTRIWTYHGILPATVDEADERSLGVPLVGRSTTSLQKDLPRQPTGRGRSPPQEVQDDPTVALRQPGEPLYQGNLKVENSDALARVVIHERNDKITSREQQHEPTEINKPCILSTRGRLFYDPVAKILYHCDGAKWVPWKRTSLKSGKQKLLTQNSEEKFCEDGWKDFENRCFLLLSSGRSEISWNAAQRICREEHSAHLVSVQNRKQLNWLWKLAGKSQFWIGLNRKLNPTVWEWVGGDEAIFTNWKRNYPTSEGGDCVVVASKKRWTNIPCAMTSTESRFICARDP</sequence>
<dbReference type="InterPro" id="IPR039005">
    <property type="entry name" value="CSPG_rpt"/>
</dbReference>
<evidence type="ECO:0000256" key="5">
    <source>
        <dbReference type="ARBA" id="ARBA00022837"/>
    </source>
</evidence>
<dbReference type="Pfam" id="PF16184">
    <property type="entry name" value="Cadherin_3"/>
    <property type="match status" value="11"/>
</dbReference>
<dbReference type="Pfam" id="PF19309">
    <property type="entry name" value="Frem_N"/>
    <property type="match status" value="1"/>
</dbReference>
<dbReference type="InterPro" id="IPR001304">
    <property type="entry name" value="C-type_lectin-like"/>
</dbReference>
<organism evidence="14 15">
    <name type="scientific">Clavelina lepadiformis</name>
    <name type="common">Light-bulb sea squirt</name>
    <name type="synonym">Ascidia lepadiformis</name>
    <dbReference type="NCBI Taxonomy" id="159417"/>
    <lineage>
        <taxon>Eukaryota</taxon>
        <taxon>Metazoa</taxon>
        <taxon>Chordata</taxon>
        <taxon>Tunicata</taxon>
        <taxon>Ascidiacea</taxon>
        <taxon>Aplousobranchia</taxon>
        <taxon>Clavelinidae</taxon>
        <taxon>Clavelina</taxon>
    </lineage>
</organism>
<dbReference type="InterPro" id="IPR016187">
    <property type="entry name" value="CTDL_fold"/>
</dbReference>
<feature type="repeat" description="CSPG" evidence="9">
    <location>
        <begin position="616"/>
        <end position="729"/>
    </location>
</feature>
<evidence type="ECO:0000259" key="12">
    <source>
        <dbReference type="PROSITE" id="PS50041"/>
    </source>
</evidence>
<dbReference type="Pfam" id="PF03160">
    <property type="entry name" value="Calx-beta"/>
    <property type="match status" value="1"/>
</dbReference>
<evidence type="ECO:0000256" key="3">
    <source>
        <dbReference type="ARBA" id="ARBA00022729"/>
    </source>
</evidence>
<feature type="chain" id="PRO_5046021644" evidence="11">
    <location>
        <begin position="19"/>
        <end position="2195"/>
    </location>
</feature>
<dbReference type="InterPro" id="IPR051561">
    <property type="entry name" value="FRAS1_ECM"/>
</dbReference>
<dbReference type="InterPro" id="IPR003644">
    <property type="entry name" value="Calx_beta"/>
</dbReference>
<feature type="region of interest" description="Disordered" evidence="10">
    <location>
        <begin position="1935"/>
        <end position="1967"/>
    </location>
</feature>
<keyword evidence="4" id="KW-0677">Repeat</keyword>
<evidence type="ECO:0000313" key="15">
    <source>
        <dbReference type="Proteomes" id="UP001642483"/>
    </source>
</evidence>
<dbReference type="InterPro" id="IPR038081">
    <property type="entry name" value="CalX-like_sf"/>
</dbReference>
<evidence type="ECO:0000256" key="2">
    <source>
        <dbReference type="ARBA" id="ARBA00022723"/>
    </source>
</evidence>
<dbReference type="CDD" id="cd00037">
    <property type="entry name" value="CLECT"/>
    <property type="match status" value="1"/>
</dbReference>
<comment type="similarity">
    <text evidence="1">Belongs to the FRAS1 family.</text>
</comment>
<name>A0ABP0FMD2_CLALP</name>
<keyword evidence="5 8" id="KW-0106">Calcium</keyword>
<evidence type="ECO:0000313" key="14">
    <source>
        <dbReference type="EMBL" id="CAK8680800.1"/>
    </source>
</evidence>
<dbReference type="PROSITE" id="PS51854">
    <property type="entry name" value="CSPG"/>
    <property type="match status" value="11"/>
</dbReference>
<feature type="region of interest" description="Disordered" evidence="10">
    <location>
        <begin position="1840"/>
        <end position="1868"/>
    </location>
</feature>
<dbReference type="Gene3D" id="3.10.100.10">
    <property type="entry name" value="Mannose-Binding Protein A, subunit A"/>
    <property type="match status" value="1"/>
</dbReference>
<evidence type="ECO:0000256" key="4">
    <source>
        <dbReference type="ARBA" id="ARBA00022737"/>
    </source>
</evidence>
<feature type="domain" description="Cadherin" evidence="13">
    <location>
        <begin position="510"/>
        <end position="619"/>
    </location>
</feature>
<feature type="repeat" description="CSPG" evidence="9">
    <location>
        <begin position="1612"/>
        <end position="1707"/>
    </location>
</feature>
<proteinExistence type="inferred from homology"/>
<accession>A0ABP0FMD2</accession>
<evidence type="ECO:0000256" key="9">
    <source>
        <dbReference type="PROSITE-ProRule" id="PRU01201"/>
    </source>
</evidence>
<feature type="repeat" description="CSPG" evidence="9">
    <location>
        <begin position="986"/>
        <end position="1088"/>
    </location>
</feature>
<feature type="repeat" description="CSPG" evidence="9">
    <location>
        <begin position="269"/>
        <end position="363"/>
    </location>
</feature>
<evidence type="ECO:0000259" key="13">
    <source>
        <dbReference type="PROSITE" id="PS50268"/>
    </source>
</evidence>
<dbReference type="PANTHER" id="PTHR45739">
    <property type="entry name" value="MATRIX PROTEIN, PUTATIVE-RELATED"/>
    <property type="match status" value="1"/>
</dbReference>
<evidence type="ECO:0000256" key="1">
    <source>
        <dbReference type="ARBA" id="ARBA00005529"/>
    </source>
</evidence>
<dbReference type="EMBL" id="CAWYQH010000079">
    <property type="protein sequence ID" value="CAK8680800.1"/>
    <property type="molecule type" value="Genomic_DNA"/>
</dbReference>
<dbReference type="PANTHER" id="PTHR45739:SF11">
    <property type="entry name" value="FRAS1-RELATED EXTRACELLULAR MATRIX PROTEIN 1-LIKE ISOFORM X1"/>
    <property type="match status" value="1"/>
</dbReference>
<evidence type="ECO:0000256" key="10">
    <source>
        <dbReference type="SAM" id="MobiDB-lite"/>
    </source>
</evidence>
<evidence type="ECO:0000256" key="11">
    <source>
        <dbReference type="SAM" id="SignalP"/>
    </source>
</evidence>
<evidence type="ECO:0000256" key="8">
    <source>
        <dbReference type="PROSITE-ProRule" id="PRU00043"/>
    </source>
</evidence>
<feature type="repeat" description="CSPG" evidence="9">
    <location>
        <begin position="864"/>
        <end position="956"/>
    </location>
</feature>
<dbReference type="SMART" id="SM00034">
    <property type="entry name" value="CLECT"/>
    <property type="match status" value="1"/>
</dbReference>
<dbReference type="SUPFAM" id="SSF141072">
    <property type="entry name" value="CalX-like"/>
    <property type="match status" value="1"/>
</dbReference>